<protein>
    <submittedName>
        <fullName evidence="4">Filament-like plant protein 1</fullName>
    </submittedName>
</protein>
<name>A0A833R1V8_9POAL</name>
<dbReference type="InterPro" id="IPR008587">
    <property type="entry name" value="FPP_plant"/>
</dbReference>
<evidence type="ECO:0000256" key="3">
    <source>
        <dbReference type="SAM" id="MobiDB-lite"/>
    </source>
</evidence>
<organism evidence="4 5">
    <name type="scientific">Carex littledalei</name>
    <dbReference type="NCBI Taxonomy" id="544730"/>
    <lineage>
        <taxon>Eukaryota</taxon>
        <taxon>Viridiplantae</taxon>
        <taxon>Streptophyta</taxon>
        <taxon>Embryophyta</taxon>
        <taxon>Tracheophyta</taxon>
        <taxon>Spermatophyta</taxon>
        <taxon>Magnoliopsida</taxon>
        <taxon>Liliopsida</taxon>
        <taxon>Poales</taxon>
        <taxon>Cyperaceae</taxon>
        <taxon>Cyperoideae</taxon>
        <taxon>Cariceae</taxon>
        <taxon>Carex</taxon>
        <taxon>Carex subgen. Euthyceras</taxon>
    </lineage>
</organism>
<keyword evidence="2" id="KW-0175">Coiled coil</keyword>
<evidence type="ECO:0000256" key="2">
    <source>
        <dbReference type="ARBA" id="ARBA00023054"/>
    </source>
</evidence>
<dbReference type="Proteomes" id="UP000623129">
    <property type="component" value="Unassembled WGS sequence"/>
</dbReference>
<evidence type="ECO:0000313" key="5">
    <source>
        <dbReference type="Proteomes" id="UP000623129"/>
    </source>
</evidence>
<gene>
    <name evidence="4" type="ORF">FCM35_KLT03117</name>
</gene>
<dbReference type="OrthoDB" id="128924at2759"/>
<dbReference type="EMBL" id="SWLB01000012">
    <property type="protein sequence ID" value="KAF3331711.1"/>
    <property type="molecule type" value="Genomic_DNA"/>
</dbReference>
<evidence type="ECO:0000256" key="1">
    <source>
        <dbReference type="ARBA" id="ARBA00005921"/>
    </source>
</evidence>
<dbReference type="PANTHER" id="PTHR31580:SF11">
    <property type="entry name" value="OS07G0506600 PROTEIN"/>
    <property type="match status" value="1"/>
</dbReference>
<sequence length="184" mass="21064">MLSKSSPEENKNETVKILSEKLSVAVLDLNAKEDIVKQHVKVAEEAVLGWERAEEEIVGLKAQLDSANQRNSKLDERIRHLDGALKECVRELRQARSDEERKLQEALFQQSCMWESDKSDLELQVTELRAMLEAQAENTSPRNTTSTNQESNSKIVSLEKEISSLRSELHSRNWKFLDCRSGRI</sequence>
<reference evidence="4" key="1">
    <citation type="submission" date="2020-01" db="EMBL/GenBank/DDBJ databases">
        <title>Genome sequence of Kobresia littledalei, the first chromosome-level genome in the family Cyperaceae.</title>
        <authorList>
            <person name="Qu G."/>
        </authorList>
    </citation>
    <scope>NUCLEOTIDE SEQUENCE</scope>
    <source>
        <strain evidence="4">C.B.Clarke</strain>
        <tissue evidence="4">Leaf</tissue>
    </source>
</reference>
<proteinExistence type="inferred from homology"/>
<dbReference type="AlphaFoldDB" id="A0A833R1V8"/>
<comment type="caution">
    <text evidence="4">The sequence shown here is derived from an EMBL/GenBank/DDBJ whole genome shotgun (WGS) entry which is preliminary data.</text>
</comment>
<comment type="similarity">
    <text evidence="1">Belongs to the FPP family.</text>
</comment>
<evidence type="ECO:0000313" key="4">
    <source>
        <dbReference type="EMBL" id="KAF3331711.1"/>
    </source>
</evidence>
<accession>A0A833R1V8</accession>
<dbReference type="Pfam" id="PF05911">
    <property type="entry name" value="FPP"/>
    <property type="match status" value="1"/>
</dbReference>
<keyword evidence="5" id="KW-1185">Reference proteome</keyword>
<feature type="compositionally biased region" description="Polar residues" evidence="3">
    <location>
        <begin position="136"/>
        <end position="154"/>
    </location>
</feature>
<feature type="region of interest" description="Disordered" evidence="3">
    <location>
        <begin position="135"/>
        <end position="154"/>
    </location>
</feature>
<dbReference type="PANTHER" id="PTHR31580">
    <property type="entry name" value="FILAMENT-LIKE PLANT PROTEIN 4"/>
    <property type="match status" value="1"/>
</dbReference>